<accession>A0AAP0JHR6</accession>
<protein>
    <submittedName>
        <fullName evidence="1">Uncharacterized protein</fullName>
    </submittedName>
</protein>
<evidence type="ECO:0000313" key="2">
    <source>
        <dbReference type="Proteomes" id="UP001420932"/>
    </source>
</evidence>
<gene>
    <name evidence="1" type="ORF">Syun_013487</name>
</gene>
<evidence type="ECO:0000313" key="1">
    <source>
        <dbReference type="EMBL" id="KAK9134157.1"/>
    </source>
</evidence>
<name>A0AAP0JHR6_9MAGN</name>
<proteinExistence type="predicted"/>
<dbReference type="Proteomes" id="UP001420932">
    <property type="component" value="Unassembled WGS sequence"/>
</dbReference>
<organism evidence="1 2">
    <name type="scientific">Stephania yunnanensis</name>
    <dbReference type="NCBI Taxonomy" id="152371"/>
    <lineage>
        <taxon>Eukaryota</taxon>
        <taxon>Viridiplantae</taxon>
        <taxon>Streptophyta</taxon>
        <taxon>Embryophyta</taxon>
        <taxon>Tracheophyta</taxon>
        <taxon>Spermatophyta</taxon>
        <taxon>Magnoliopsida</taxon>
        <taxon>Ranunculales</taxon>
        <taxon>Menispermaceae</taxon>
        <taxon>Menispermoideae</taxon>
        <taxon>Cissampelideae</taxon>
        <taxon>Stephania</taxon>
    </lineage>
</organism>
<dbReference type="AlphaFoldDB" id="A0AAP0JHR6"/>
<reference evidence="1 2" key="1">
    <citation type="submission" date="2024-01" db="EMBL/GenBank/DDBJ databases">
        <title>Genome assemblies of Stephania.</title>
        <authorList>
            <person name="Yang L."/>
        </authorList>
    </citation>
    <scope>NUCLEOTIDE SEQUENCE [LARGE SCALE GENOMIC DNA]</scope>
    <source>
        <strain evidence="1">YNDBR</strain>
        <tissue evidence="1">Leaf</tissue>
    </source>
</reference>
<dbReference type="EMBL" id="JBBNAF010000006">
    <property type="protein sequence ID" value="KAK9134157.1"/>
    <property type="molecule type" value="Genomic_DNA"/>
</dbReference>
<comment type="caution">
    <text evidence="1">The sequence shown here is derived from an EMBL/GenBank/DDBJ whole genome shotgun (WGS) entry which is preliminary data.</text>
</comment>
<keyword evidence="2" id="KW-1185">Reference proteome</keyword>
<sequence length="79" mass="9798">MIFNRKYIYAYINMDEETRIRTIRLEDSSHICKLAYKIRELANWMGRNYQCDQSLAFIEDVWPNFNRSYIFFFSYLYPT</sequence>